<keyword evidence="18" id="KW-0238">DNA-binding</keyword>
<evidence type="ECO:0000256" key="9">
    <source>
        <dbReference type="ARBA" id="ARBA00022759"/>
    </source>
</evidence>
<dbReference type="GO" id="GO:0046872">
    <property type="term" value="F:metal ion binding"/>
    <property type="evidence" value="ECO:0007669"/>
    <property type="project" value="UniProtKB-KW"/>
</dbReference>
<feature type="domain" description="Integrase catalytic" evidence="23">
    <location>
        <begin position="623"/>
        <end position="798"/>
    </location>
</feature>
<dbReference type="GO" id="GO:0003677">
    <property type="term" value="F:DNA binding"/>
    <property type="evidence" value="ECO:0007669"/>
    <property type="project" value="UniProtKB-KW"/>
</dbReference>
<dbReference type="Gene3D" id="3.30.420.10">
    <property type="entry name" value="Ribonuclease H-like superfamily/Ribonuclease H"/>
    <property type="match status" value="1"/>
</dbReference>
<keyword evidence="14" id="KW-0229">DNA integration</keyword>
<keyword evidence="25" id="KW-1185">Reference proteome</keyword>
<keyword evidence="6" id="KW-0540">Nuclease</keyword>
<comment type="function">
    <text evidence="1">The aspartyl protease (PR) mediates the proteolytic cleavages of the Gag and Gag-Pol polyproteins after assembly of the VLP.</text>
</comment>
<feature type="region of interest" description="Disordered" evidence="22">
    <location>
        <begin position="319"/>
        <end position="347"/>
    </location>
</feature>
<evidence type="ECO:0000256" key="22">
    <source>
        <dbReference type="SAM" id="MobiDB-lite"/>
    </source>
</evidence>
<dbReference type="PROSITE" id="PS50994">
    <property type="entry name" value="INTEGRASE"/>
    <property type="match status" value="1"/>
</dbReference>
<dbReference type="InterPro" id="IPR057670">
    <property type="entry name" value="SH3_retrovirus"/>
</dbReference>
<evidence type="ECO:0000256" key="18">
    <source>
        <dbReference type="ARBA" id="ARBA00023125"/>
    </source>
</evidence>
<evidence type="ECO:0000256" key="2">
    <source>
        <dbReference type="ARBA" id="ARBA00022578"/>
    </source>
</evidence>
<keyword evidence="15" id="KW-0695">RNA-directed DNA polymerase</keyword>
<evidence type="ECO:0000256" key="20">
    <source>
        <dbReference type="ARBA" id="ARBA00048173"/>
    </source>
</evidence>
<dbReference type="Pfam" id="PF25597">
    <property type="entry name" value="SH3_retrovirus"/>
    <property type="match status" value="1"/>
</dbReference>
<keyword evidence="7" id="KW-0479">Metal-binding</keyword>
<feature type="compositionally biased region" description="Basic and acidic residues" evidence="22">
    <location>
        <begin position="549"/>
        <end position="561"/>
    </location>
</feature>
<comment type="caution">
    <text evidence="24">The sequence shown here is derived from an EMBL/GenBank/DDBJ whole genome shotgun (WGS) entry which is preliminary data.</text>
</comment>
<dbReference type="GO" id="GO:0006508">
    <property type="term" value="P:proteolysis"/>
    <property type="evidence" value="ECO:0007669"/>
    <property type="project" value="UniProtKB-KW"/>
</dbReference>
<dbReference type="GO" id="GO:0008233">
    <property type="term" value="F:peptidase activity"/>
    <property type="evidence" value="ECO:0007669"/>
    <property type="project" value="UniProtKB-KW"/>
</dbReference>
<protein>
    <recommendedName>
        <fullName evidence="23">Integrase catalytic domain-containing protein</fullName>
    </recommendedName>
</protein>
<dbReference type="InterPro" id="IPR054722">
    <property type="entry name" value="PolX-like_BBD"/>
</dbReference>
<keyword evidence="2" id="KW-0815">Transposition</keyword>
<dbReference type="EMBL" id="JAAAPX010000078">
    <property type="protein sequence ID" value="KAF4233521.1"/>
    <property type="molecule type" value="Genomic_DNA"/>
</dbReference>
<dbReference type="GO" id="GO:0015074">
    <property type="term" value="P:DNA integration"/>
    <property type="evidence" value="ECO:0007669"/>
    <property type="project" value="UniProtKB-KW"/>
</dbReference>
<evidence type="ECO:0000256" key="1">
    <source>
        <dbReference type="ARBA" id="ARBA00002180"/>
    </source>
</evidence>
<keyword evidence="17" id="KW-0917">Virion maturation</keyword>
<dbReference type="GO" id="GO:0005524">
    <property type="term" value="F:ATP binding"/>
    <property type="evidence" value="ECO:0007669"/>
    <property type="project" value="UniProtKB-KW"/>
</dbReference>
<feature type="region of interest" description="Disordered" evidence="22">
    <location>
        <begin position="1"/>
        <end position="47"/>
    </location>
</feature>
<evidence type="ECO:0000256" key="12">
    <source>
        <dbReference type="ARBA" id="ARBA00022842"/>
    </source>
</evidence>
<dbReference type="GO" id="GO:0004519">
    <property type="term" value="F:endonuclease activity"/>
    <property type="evidence" value="ECO:0007669"/>
    <property type="project" value="UniProtKB-KW"/>
</dbReference>
<keyword evidence="19" id="KW-0233">DNA recombination</keyword>
<accession>A0A8H4H186</accession>
<keyword evidence="16" id="KW-0239">DNA-directed DNA polymerase</keyword>
<evidence type="ECO:0000256" key="10">
    <source>
        <dbReference type="ARBA" id="ARBA00022801"/>
    </source>
</evidence>
<proteinExistence type="predicted"/>
<keyword evidence="9" id="KW-0255">Endonuclease</keyword>
<sequence>MSTRNRSYHDLRTPQSADEQLDLTERSESFEAETAPNPQDDNDEAVLDPQTTNDLIRRLQDQINRLQGRLTAPQYPPALTSQSDHAEREQERIRKLAKERFAGREPVRLKGRENYATWRDNLLLEAHWIEAKSILVNAEISPPSYEPIEVARWQKQNEILHSRILLSLDERIRSTIDWHESTSAAHFWRELSNIYGISAAEERLMTVKALLDLHPQGDYVGMLYDYQRLVAKLKQIKITLEDLFHDMFICLLGQWQAGFVRIRLDEFFACGRGPIQNLNIKQLMDQLVARAPTSSRKQYIPMSPQGFILESRYRAPLISDNKSNSRSAQPRIDRDSQQKAESPPTKCSYCNRGTHAEENCWVKHPEKAPLRRQRERERYNASKSTNTEESKGKELVLLDKPAQANSVRSVPSPNTWLLDTAATWHMTPNRYDFITYQAVAKGKPVHDAGNHSHHVAGIGTVKLKVPEGTIEVRDVRHIPGIHASLLSFSLLEAQGFDISLVNTVPKHFRVTSLDNISFQIYANPTCGTYQVNTKGANSQVYTATSQKLPQKDKNDSKKDHQSSVPALTMVGWHQRLCHLNFRGVLKLANAGVIRINGSKTMPFCETCRKAKQTRHVSSTAAQRAVKPLNQIHIDIAGGGSSLGCSDDEAPPAAKGIRYFMIITDDATRYRWIHFLQNRSEAVPSLKQWLQHMKNQGFGSPAFARSDREFVTEEIRNVCAEHGIHWEPTVGYSPWQNGVSERSIRILLERSRAILFDAELPRHLWNEALATAVYITNRVPTSVPLYNDRRPGGSTLNSDIQPSQYNTPYSAWTNRPQDLAHIKKFGSVGWMHLHGSAKPIHKLDARAKKVHLVGYVGNHIYRVWDPDSNTVHVTSDVTFDEYIRPPVQLSQTKETGGSTDTPYQQPLVPTVMAMQPPDDAVQQIDNTLEDHVHQNEPLFRPAKGFAMIKSISSDLPAPRSYKEAISGP</sequence>
<organism evidence="24 25">
    <name type="scientific">Aspergillus fumigatiaffinis</name>
    <dbReference type="NCBI Taxonomy" id="340414"/>
    <lineage>
        <taxon>Eukaryota</taxon>
        <taxon>Fungi</taxon>
        <taxon>Dikarya</taxon>
        <taxon>Ascomycota</taxon>
        <taxon>Pezizomycotina</taxon>
        <taxon>Eurotiomycetes</taxon>
        <taxon>Eurotiomycetidae</taxon>
        <taxon>Eurotiales</taxon>
        <taxon>Aspergillaceae</taxon>
        <taxon>Aspergillus</taxon>
        <taxon>Aspergillus subgen. Fumigati</taxon>
    </lineage>
</organism>
<gene>
    <name evidence="24" type="ORF">CNMCM6805_009178</name>
</gene>
<evidence type="ECO:0000256" key="17">
    <source>
        <dbReference type="ARBA" id="ARBA00023113"/>
    </source>
</evidence>
<keyword evidence="13" id="KW-0694">RNA-binding</keyword>
<dbReference type="Pfam" id="PF22936">
    <property type="entry name" value="Pol_BBD"/>
    <property type="match status" value="1"/>
</dbReference>
<evidence type="ECO:0000256" key="13">
    <source>
        <dbReference type="ARBA" id="ARBA00022884"/>
    </source>
</evidence>
<evidence type="ECO:0000256" key="7">
    <source>
        <dbReference type="ARBA" id="ARBA00022723"/>
    </source>
</evidence>
<evidence type="ECO:0000259" key="23">
    <source>
        <dbReference type="PROSITE" id="PS50994"/>
    </source>
</evidence>
<keyword evidence="11" id="KW-0067">ATP-binding</keyword>
<evidence type="ECO:0000256" key="5">
    <source>
        <dbReference type="ARBA" id="ARBA00022695"/>
    </source>
</evidence>
<evidence type="ECO:0000256" key="19">
    <source>
        <dbReference type="ARBA" id="ARBA00023172"/>
    </source>
</evidence>
<dbReference type="InterPro" id="IPR025724">
    <property type="entry name" value="GAG-pre-integrase_dom"/>
</dbReference>
<dbReference type="InterPro" id="IPR039537">
    <property type="entry name" value="Retrotran_Ty1/copia-like"/>
</dbReference>
<evidence type="ECO:0000256" key="21">
    <source>
        <dbReference type="ARBA" id="ARBA00049244"/>
    </source>
</evidence>
<dbReference type="InterPro" id="IPR001584">
    <property type="entry name" value="Integrase_cat-core"/>
</dbReference>
<dbReference type="GO" id="GO:0006310">
    <property type="term" value="P:DNA recombination"/>
    <property type="evidence" value="ECO:0007669"/>
    <property type="project" value="UniProtKB-KW"/>
</dbReference>
<evidence type="ECO:0000256" key="14">
    <source>
        <dbReference type="ARBA" id="ARBA00022908"/>
    </source>
</evidence>
<name>A0A8H4H186_9EURO</name>
<keyword evidence="12" id="KW-0460">Magnesium</keyword>
<evidence type="ECO:0000256" key="3">
    <source>
        <dbReference type="ARBA" id="ARBA00022612"/>
    </source>
</evidence>
<dbReference type="Pfam" id="PF13976">
    <property type="entry name" value="gag_pre-integrs"/>
    <property type="match status" value="1"/>
</dbReference>
<evidence type="ECO:0000256" key="4">
    <source>
        <dbReference type="ARBA" id="ARBA00022670"/>
    </source>
</evidence>
<dbReference type="InterPro" id="IPR036397">
    <property type="entry name" value="RNaseH_sf"/>
</dbReference>
<dbReference type="GO" id="GO:0003887">
    <property type="term" value="F:DNA-directed DNA polymerase activity"/>
    <property type="evidence" value="ECO:0007669"/>
    <property type="project" value="UniProtKB-KW"/>
</dbReference>
<keyword evidence="3" id="KW-1188">Viral release from host cell</keyword>
<dbReference type="AlphaFoldDB" id="A0A8H4H186"/>
<keyword evidence="5" id="KW-0548">Nucleotidyltransferase</keyword>
<dbReference type="GO" id="GO:0032196">
    <property type="term" value="P:transposition"/>
    <property type="evidence" value="ECO:0007669"/>
    <property type="project" value="UniProtKB-KW"/>
</dbReference>
<dbReference type="PANTHER" id="PTHR42648:SF11">
    <property type="entry name" value="TRANSPOSON TY4-P GAG-POL POLYPROTEIN"/>
    <property type="match status" value="1"/>
</dbReference>
<dbReference type="GO" id="GO:0005634">
    <property type="term" value="C:nucleus"/>
    <property type="evidence" value="ECO:0007669"/>
    <property type="project" value="UniProtKB-ARBA"/>
</dbReference>
<evidence type="ECO:0000256" key="6">
    <source>
        <dbReference type="ARBA" id="ARBA00022722"/>
    </source>
</evidence>
<dbReference type="GO" id="GO:0003723">
    <property type="term" value="F:RNA binding"/>
    <property type="evidence" value="ECO:0007669"/>
    <property type="project" value="UniProtKB-KW"/>
</dbReference>
<reference evidence="24" key="1">
    <citation type="journal article" date="2020" name="bioRxiv">
        <title>Genomic and phenotypic heterogeneity of clinical isolates of the human pathogens Aspergillus fumigatus, Aspergillus lentulus and Aspergillus fumigatiaffinis.</title>
        <authorList>
            <person name="dos Santos R.A.C."/>
            <person name="Steenwyk J.L."/>
            <person name="Rivero-Menendez O."/>
            <person name="Mead M.E."/>
            <person name="Silva L.P."/>
            <person name="Bastos R.W."/>
            <person name="Alastruey-Izquierdo A."/>
            <person name="Goldman G.H."/>
            <person name="Rokas A."/>
        </authorList>
    </citation>
    <scope>NUCLEOTIDE SEQUENCE</scope>
    <source>
        <strain evidence="24">CNM-CM6805</strain>
    </source>
</reference>
<evidence type="ECO:0000313" key="25">
    <source>
        <dbReference type="Proteomes" id="UP000653565"/>
    </source>
</evidence>
<feature type="region of interest" description="Disordered" evidence="22">
    <location>
        <begin position="370"/>
        <end position="391"/>
    </location>
</feature>
<dbReference type="SUPFAM" id="SSF53098">
    <property type="entry name" value="Ribonuclease H-like"/>
    <property type="match status" value="1"/>
</dbReference>
<evidence type="ECO:0000256" key="15">
    <source>
        <dbReference type="ARBA" id="ARBA00022918"/>
    </source>
</evidence>
<comment type="catalytic activity">
    <reaction evidence="20">
        <text>DNA(n) + a 2'-deoxyribonucleoside 5'-triphosphate = DNA(n+1) + diphosphate</text>
        <dbReference type="Rhea" id="RHEA:22508"/>
        <dbReference type="Rhea" id="RHEA-COMP:17339"/>
        <dbReference type="Rhea" id="RHEA-COMP:17340"/>
        <dbReference type="ChEBI" id="CHEBI:33019"/>
        <dbReference type="ChEBI" id="CHEBI:61560"/>
        <dbReference type="ChEBI" id="CHEBI:173112"/>
        <dbReference type="EC" id="2.7.7.49"/>
    </reaction>
</comment>
<evidence type="ECO:0000256" key="8">
    <source>
        <dbReference type="ARBA" id="ARBA00022741"/>
    </source>
</evidence>
<evidence type="ECO:0000256" key="11">
    <source>
        <dbReference type="ARBA" id="ARBA00022840"/>
    </source>
</evidence>
<keyword evidence="16" id="KW-0808">Transferase</keyword>
<comment type="catalytic activity">
    <reaction evidence="21">
        <text>DNA(n) + a 2'-deoxyribonucleoside 5'-triphosphate = DNA(n+1) + diphosphate</text>
        <dbReference type="Rhea" id="RHEA:22508"/>
        <dbReference type="Rhea" id="RHEA-COMP:17339"/>
        <dbReference type="Rhea" id="RHEA-COMP:17340"/>
        <dbReference type="ChEBI" id="CHEBI:33019"/>
        <dbReference type="ChEBI" id="CHEBI:61560"/>
        <dbReference type="ChEBI" id="CHEBI:173112"/>
        <dbReference type="EC" id="2.7.7.7"/>
    </reaction>
</comment>
<evidence type="ECO:0000313" key="24">
    <source>
        <dbReference type="EMBL" id="KAF4233521.1"/>
    </source>
</evidence>
<feature type="region of interest" description="Disordered" evidence="22">
    <location>
        <begin position="542"/>
        <end position="562"/>
    </location>
</feature>
<dbReference type="Proteomes" id="UP000653565">
    <property type="component" value="Unassembled WGS sequence"/>
</dbReference>
<feature type="region of interest" description="Disordered" evidence="22">
    <location>
        <begin position="69"/>
        <end position="91"/>
    </location>
</feature>
<dbReference type="PANTHER" id="PTHR42648">
    <property type="entry name" value="TRANSPOSASE, PUTATIVE-RELATED"/>
    <property type="match status" value="1"/>
</dbReference>
<keyword evidence="10" id="KW-0378">Hydrolase</keyword>
<keyword evidence="8" id="KW-0547">Nucleotide-binding</keyword>
<evidence type="ECO:0000256" key="16">
    <source>
        <dbReference type="ARBA" id="ARBA00022932"/>
    </source>
</evidence>
<reference evidence="24" key="2">
    <citation type="submission" date="2020-04" db="EMBL/GenBank/DDBJ databases">
        <authorList>
            <person name="Santos R.A.C."/>
            <person name="Steenwyk J.L."/>
            <person name="Rivero-Menendez O."/>
            <person name="Mead M.E."/>
            <person name="Silva L.P."/>
            <person name="Bastos R.W."/>
            <person name="Alastruey-Izquierdo A."/>
            <person name="Goldman G.H."/>
            <person name="Rokas A."/>
        </authorList>
    </citation>
    <scope>NUCLEOTIDE SEQUENCE</scope>
    <source>
        <strain evidence="24">CNM-CM6805</strain>
    </source>
</reference>
<dbReference type="InterPro" id="IPR012337">
    <property type="entry name" value="RNaseH-like_sf"/>
</dbReference>
<dbReference type="GO" id="GO:0003964">
    <property type="term" value="F:RNA-directed DNA polymerase activity"/>
    <property type="evidence" value="ECO:0007669"/>
    <property type="project" value="UniProtKB-KW"/>
</dbReference>
<keyword evidence="4" id="KW-0645">Protease</keyword>